<dbReference type="Gene3D" id="3.40.720.10">
    <property type="entry name" value="Alkaline Phosphatase, subunit A"/>
    <property type="match status" value="1"/>
</dbReference>
<dbReference type="PANTHER" id="PTHR43751">
    <property type="entry name" value="SULFATASE"/>
    <property type="match status" value="1"/>
</dbReference>
<name>A0A9E7SWH2_9EURY</name>
<dbReference type="RefSeq" id="WP_254158565.1">
    <property type="nucleotide sequence ID" value="NZ_CP100355.1"/>
</dbReference>
<dbReference type="InterPro" id="IPR052701">
    <property type="entry name" value="GAG_Ulvan_Degrading_Sulfatases"/>
</dbReference>
<accession>A0A9E7SWH2</accession>
<dbReference type="Pfam" id="PF00884">
    <property type="entry name" value="Sulfatase"/>
    <property type="match status" value="1"/>
</dbReference>
<feature type="domain" description="Sulfatase N-terminal" evidence="1">
    <location>
        <begin position="5"/>
        <end position="301"/>
    </location>
</feature>
<dbReference type="AlphaFoldDB" id="A0A9E7SWH2"/>
<reference evidence="2" key="1">
    <citation type="submission" date="2022-06" db="EMBL/GenBank/DDBJ databases">
        <title>Diverse halophilic archaea isolated from saline environments.</title>
        <authorList>
            <person name="Cui H.-L."/>
        </authorList>
    </citation>
    <scope>NUCLEOTIDE SEQUENCE</scope>
    <source>
        <strain evidence="2">WLHS1</strain>
    </source>
</reference>
<dbReference type="SUPFAM" id="SSF53649">
    <property type="entry name" value="Alkaline phosphatase-like"/>
    <property type="match status" value="1"/>
</dbReference>
<evidence type="ECO:0000313" key="3">
    <source>
        <dbReference type="Proteomes" id="UP001056855"/>
    </source>
</evidence>
<dbReference type="Proteomes" id="UP001056855">
    <property type="component" value="Chromosome"/>
</dbReference>
<dbReference type="InterPro" id="IPR017850">
    <property type="entry name" value="Alkaline_phosphatase_core_sf"/>
</dbReference>
<evidence type="ECO:0000259" key="1">
    <source>
        <dbReference type="Pfam" id="PF00884"/>
    </source>
</evidence>
<keyword evidence="3" id="KW-1185">Reference proteome</keyword>
<gene>
    <name evidence="2" type="ORF">NGM29_01860</name>
</gene>
<organism evidence="2 3">
    <name type="scientific">Natronosalvus rutilus</name>
    <dbReference type="NCBI Taxonomy" id="2953753"/>
    <lineage>
        <taxon>Archaea</taxon>
        <taxon>Methanobacteriati</taxon>
        <taxon>Methanobacteriota</taxon>
        <taxon>Stenosarchaea group</taxon>
        <taxon>Halobacteria</taxon>
        <taxon>Halobacteriales</taxon>
        <taxon>Natrialbaceae</taxon>
        <taxon>Natronosalvus</taxon>
    </lineage>
</organism>
<dbReference type="PANTHER" id="PTHR43751:SF3">
    <property type="entry name" value="SULFATASE N-TERMINAL DOMAIN-CONTAINING PROTEIN"/>
    <property type="match status" value="1"/>
</dbReference>
<proteinExistence type="predicted"/>
<dbReference type="EMBL" id="CP100355">
    <property type="protein sequence ID" value="UTF54056.1"/>
    <property type="molecule type" value="Genomic_DNA"/>
</dbReference>
<dbReference type="KEGG" id="sawl:NGM29_01860"/>
<protein>
    <submittedName>
        <fullName evidence="2">Sulfatase</fullName>
    </submittedName>
</protein>
<sequence length="417" mass="47631">MGDQRNVILVTVDSLRLDYCSYADELSDTMPTLKRLADDGLAFENAIATGPATHESATTFMTGEHAVERPGSTEITKSQMREHIRAHLRSQRTLAERMSAAGYETAGFTANPWTSRHFGFDAGFDYFEDFMDEDLSKGLVEGGRPENSARYALVQALNWWQGQDMFMSWENYYDEITTWLESADDPYFAWAFLVDPHLPYIPGDEYRSRSRLMTYLANMWMYAGRPDWFDERFRSALLDAYEDTVRHTDAFLSQLLADLEEMDDDPLLIVHADHGELFGEHGRYGHGGYPHEELARVPLVVGNGPNDTVTEPFSLRRLPELVSTLAAGGDYEALTEPWVVTRNRNPTTCIRGKNWKFGRRHDGEELLHTLPGDEDEQLDNEELRAIGCQLVDDWEEAKRERERIIRGVDELPIGSKV</sequence>
<dbReference type="CDD" id="cd16148">
    <property type="entry name" value="sulfatase_like"/>
    <property type="match status" value="1"/>
</dbReference>
<dbReference type="InterPro" id="IPR000917">
    <property type="entry name" value="Sulfatase_N"/>
</dbReference>
<evidence type="ECO:0000313" key="2">
    <source>
        <dbReference type="EMBL" id="UTF54056.1"/>
    </source>
</evidence>
<dbReference type="GeneID" id="73288752"/>